<keyword evidence="2" id="KW-0812">Transmembrane</keyword>
<evidence type="ECO:0000313" key="3">
    <source>
        <dbReference type="EMBL" id="MFB9733465.1"/>
    </source>
</evidence>
<keyword evidence="2" id="KW-0472">Membrane</keyword>
<dbReference type="RefSeq" id="WP_141339276.1">
    <property type="nucleotide sequence ID" value="NZ_JBHMAX010000036.1"/>
</dbReference>
<evidence type="ECO:0000256" key="1">
    <source>
        <dbReference type="SAM" id="MobiDB-lite"/>
    </source>
</evidence>
<keyword evidence="2" id="KW-1133">Transmembrane helix</keyword>
<gene>
    <name evidence="3" type="ORF">ACFFN0_15560</name>
</gene>
<evidence type="ECO:0000256" key="2">
    <source>
        <dbReference type="SAM" id="Phobius"/>
    </source>
</evidence>
<evidence type="ECO:0008006" key="5">
    <source>
        <dbReference type="Google" id="ProtNLM"/>
    </source>
</evidence>
<feature type="transmembrane region" description="Helical" evidence="2">
    <location>
        <begin position="208"/>
        <end position="224"/>
    </location>
</feature>
<feature type="transmembrane region" description="Helical" evidence="2">
    <location>
        <begin position="184"/>
        <end position="201"/>
    </location>
</feature>
<proteinExistence type="predicted"/>
<organism evidence="3 4">
    <name type="scientific">Ornithinimicrobium kibberense</name>
    <dbReference type="NCBI Taxonomy" id="282060"/>
    <lineage>
        <taxon>Bacteria</taxon>
        <taxon>Bacillati</taxon>
        <taxon>Actinomycetota</taxon>
        <taxon>Actinomycetes</taxon>
        <taxon>Micrococcales</taxon>
        <taxon>Ornithinimicrobiaceae</taxon>
        <taxon>Ornithinimicrobium</taxon>
    </lineage>
</organism>
<feature type="transmembrane region" description="Helical" evidence="2">
    <location>
        <begin position="38"/>
        <end position="56"/>
    </location>
</feature>
<keyword evidence="4" id="KW-1185">Reference proteome</keyword>
<feature type="region of interest" description="Disordered" evidence="1">
    <location>
        <begin position="275"/>
        <end position="306"/>
    </location>
</feature>
<sequence>MDVPVARRARLRALLVPAVWSLMGWALALESALAVDAWPVVAGGLALVVLACTGVGERWTARVLLRGRVPRLHQRHTLAPVAKVLLDHGVVVDGLLLLVGPGPGVGAMAVGERTLVVTRGLVEAVRSGRLAPVTAASVIAHELGIVRAGLTRRSQAWAVFLLPWSALVGFLALLWGIVTVFVPAWVLGACMVISAGVGLWLGATEHPVHLASTLVMAVVAWTWWSSSVWHRVRAQVGDDHLVNVGLAGSFADYLGATGSDDATLDRIVRLQQQDSWHPGRSGDGTRPREQTPAQWHGASSRTWLPR</sequence>
<dbReference type="EMBL" id="JBHMAX010000036">
    <property type="protein sequence ID" value="MFB9733465.1"/>
    <property type="molecule type" value="Genomic_DNA"/>
</dbReference>
<dbReference type="Proteomes" id="UP001589613">
    <property type="component" value="Unassembled WGS sequence"/>
</dbReference>
<comment type="caution">
    <text evidence="3">The sequence shown here is derived from an EMBL/GenBank/DDBJ whole genome shotgun (WGS) entry which is preliminary data.</text>
</comment>
<evidence type="ECO:0000313" key="4">
    <source>
        <dbReference type="Proteomes" id="UP001589613"/>
    </source>
</evidence>
<feature type="compositionally biased region" description="Polar residues" evidence="1">
    <location>
        <begin position="291"/>
        <end position="306"/>
    </location>
</feature>
<feature type="transmembrane region" description="Helical" evidence="2">
    <location>
        <begin position="157"/>
        <end position="178"/>
    </location>
</feature>
<name>A0ABV5V6S4_9MICO</name>
<protein>
    <recommendedName>
        <fullName evidence="5">Zn-dependent protease with chaperone function</fullName>
    </recommendedName>
</protein>
<accession>A0ABV5V6S4</accession>
<reference evidence="3 4" key="1">
    <citation type="submission" date="2024-09" db="EMBL/GenBank/DDBJ databases">
        <authorList>
            <person name="Sun Q."/>
            <person name="Mori K."/>
        </authorList>
    </citation>
    <scope>NUCLEOTIDE SEQUENCE [LARGE SCALE GENOMIC DNA]</scope>
    <source>
        <strain evidence="3 4">JCM 12763</strain>
    </source>
</reference>